<protein>
    <submittedName>
        <fullName evidence="6">Uncharacterized protein DUF4349</fullName>
    </submittedName>
</protein>
<gene>
    <name evidence="6" type="ORF">CLV85_2128</name>
</gene>
<keyword evidence="3" id="KW-0472">Membrane</keyword>
<comment type="caution">
    <text evidence="6">The sequence shown here is derived from an EMBL/GenBank/DDBJ whole genome shotgun (WGS) entry which is preliminary data.</text>
</comment>
<name>A0A2M9D3C1_9MICO</name>
<evidence type="ECO:0000313" key="6">
    <source>
        <dbReference type="EMBL" id="PJJ78553.1"/>
    </source>
</evidence>
<dbReference type="AlphaFoldDB" id="A0A2M9D3C1"/>
<organism evidence="6 7">
    <name type="scientific">Salinibacterium amurskyense</name>
    <dbReference type="NCBI Taxonomy" id="205941"/>
    <lineage>
        <taxon>Bacteria</taxon>
        <taxon>Bacillati</taxon>
        <taxon>Actinomycetota</taxon>
        <taxon>Actinomycetes</taxon>
        <taxon>Micrococcales</taxon>
        <taxon>Microbacteriaceae</taxon>
        <taxon>Salinibacterium</taxon>
    </lineage>
</organism>
<feature type="domain" description="DUF4349" evidence="5">
    <location>
        <begin position="72"/>
        <end position="279"/>
    </location>
</feature>
<proteinExistence type="predicted"/>
<keyword evidence="3" id="KW-0812">Transmembrane</keyword>
<evidence type="ECO:0000256" key="2">
    <source>
        <dbReference type="SAM" id="MobiDB-lite"/>
    </source>
</evidence>
<dbReference type="PROSITE" id="PS51257">
    <property type="entry name" value="PROKAR_LIPOPROTEIN"/>
    <property type="match status" value="1"/>
</dbReference>
<evidence type="ECO:0000256" key="1">
    <source>
        <dbReference type="SAM" id="Coils"/>
    </source>
</evidence>
<keyword evidence="7" id="KW-1185">Reference proteome</keyword>
<feature type="coiled-coil region" evidence="1">
    <location>
        <begin position="145"/>
        <end position="179"/>
    </location>
</feature>
<feature type="signal peptide" evidence="4">
    <location>
        <begin position="1"/>
        <end position="23"/>
    </location>
</feature>
<keyword evidence="1" id="KW-0175">Coiled coil</keyword>
<dbReference type="InterPro" id="IPR025645">
    <property type="entry name" value="DUF4349"/>
</dbReference>
<feature type="chain" id="PRO_5039340332" evidence="4">
    <location>
        <begin position="24"/>
        <end position="331"/>
    </location>
</feature>
<feature type="compositionally biased region" description="Low complexity" evidence="2">
    <location>
        <begin position="293"/>
        <end position="325"/>
    </location>
</feature>
<evidence type="ECO:0000256" key="4">
    <source>
        <dbReference type="SAM" id="SignalP"/>
    </source>
</evidence>
<sequence length="331" mass="34585">MRRTLKITTALAFSALVLSGCSAGMSNLSTSESSEYLVDEAIEGRSGTSGDVQELGAPAADGALANESDISREVITTGYMAVTVVSPDEATAEAIRITESVGGRVDGRNEYAPSEGNRGSSTLTLRIPASNLTATLDKFKELGELQEVSTNAQDVTMQSRDLEARITALEASVDRLLALLTKASDTETLIQLETAISSRQGELESLKSQKRYFDDQVAMSTLTLSLVSEADAPTTEPDTFLDGLAAGWAGLVAFFSGLLVLLGVLLPWLVLLAIVGGVIVVIVRTALRSGRRSTSAAPAATSAPVETATAETETAHADAATTTTPEEPKAD</sequence>
<keyword evidence="4" id="KW-0732">Signal</keyword>
<evidence type="ECO:0000256" key="3">
    <source>
        <dbReference type="SAM" id="Phobius"/>
    </source>
</evidence>
<accession>A0A2M9D3C1</accession>
<feature type="transmembrane region" description="Helical" evidence="3">
    <location>
        <begin position="251"/>
        <end position="283"/>
    </location>
</feature>
<evidence type="ECO:0000313" key="7">
    <source>
        <dbReference type="Proteomes" id="UP000231742"/>
    </source>
</evidence>
<feature type="region of interest" description="Disordered" evidence="2">
    <location>
        <begin position="293"/>
        <end position="331"/>
    </location>
</feature>
<evidence type="ECO:0000259" key="5">
    <source>
        <dbReference type="Pfam" id="PF14257"/>
    </source>
</evidence>
<dbReference type="Proteomes" id="UP000231742">
    <property type="component" value="Unassembled WGS sequence"/>
</dbReference>
<dbReference type="EMBL" id="PGFH01000002">
    <property type="protein sequence ID" value="PJJ78553.1"/>
    <property type="molecule type" value="Genomic_DNA"/>
</dbReference>
<reference evidence="6 7" key="1">
    <citation type="submission" date="2017-11" db="EMBL/GenBank/DDBJ databases">
        <title>Genomic Encyclopedia of Archaeal and Bacterial Type Strains, Phase II (KMG-II): From Individual Species to Whole Genera.</title>
        <authorList>
            <person name="Goeker M."/>
        </authorList>
    </citation>
    <scope>NUCLEOTIDE SEQUENCE [LARGE SCALE GENOMIC DNA]</scope>
    <source>
        <strain evidence="6 7">DSM 16400</strain>
    </source>
</reference>
<dbReference type="RefSeq" id="WP_229820546.1">
    <property type="nucleotide sequence ID" value="NZ_BMZU01000002.1"/>
</dbReference>
<dbReference type="Pfam" id="PF14257">
    <property type="entry name" value="DUF4349"/>
    <property type="match status" value="1"/>
</dbReference>
<keyword evidence="3" id="KW-1133">Transmembrane helix</keyword>